<dbReference type="EMBL" id="CM008049">
    <property type="protein sequence ID" value="PVH47362.1"/>
    <property type="molecule type" value="Genomic_DNA"/>
</dbReference>
<gene>
    <name evidence="3" type="ORF">PAHAL_4G043600</name>
</gene>
<feature type="compositionally biased region" description="Acidic residues" evidence="1">
    <location>
        <begin position="242"/>
        <end position="256"/>
    </location>
</feature>
<sequence length="386" mass="44165">MQRDIWRSSELIRLVDTSNGICMRELRIARSVFYKLCSGLRDRGLLLDTFHVSVEEQVAMFLKIVGQCHTHSSVAIAQWRSGWTVSSMVKKNKVGSADVVYREKYKTWTDDSTEFMLQWYVDYQKDKPATFRWKQHHHHLCVEALNARFGIGATRHQAYRQFRALKEKWNWISQALAKSGNGFDAASRKFNLPYSEKPPSKLGTLKYNYLTRPIKFFQLMEELFGESGQANGSLAIDQYTSDAEDDRSETETDDSFTVEHGENNSDTIARSNSPDLAFSSSLKHKNMKSPMKKLRKHKEKRANALENDKIASSIVMLANSVASTAPAPADPYANLWKRIEDIPFPPRDKVDIATFLSKPEQMYLRNYLNAASDQSFGSWVTDYLGA</sequence>
<evidence type="ECO:0000259" key="2">
    <source>
        <dbReference type="Pfam" id="PF26138"/>
    </source>
</evidence>
<dbReference type="PANTHER" id="PTHR47906:SF3">
    <property type="entry name" value="EXPRESSED PROTEIN"/>
    <property type="match status" value="1"/>
</dbReference>
<feature type="domain" description="DUF8040" evidence="2">
    <location>
        <begin position="15"/>
        <end position="91"/>
    </location>
</feature>
<evidence type="ECO:0000256" key="1">
    <source>
        <dbReference type="SAM" id="MobiDB-lite"/>
    </source>
</evidence>
<organism evidence="3">
    <name type="scientific">Panicum hallii</name>
    <dbReference type="NCBI Taxonomy" id="206008"/>
    <lineage>
        <taxon>Eukaryota</taxon>
        <taxon>Viridiplantae</taxon>
        <taxon>Streptophyta</taxon>
        <taxon>Embryophyta</taxon>
        <taxon>Tracheophyta</taxon>
        <taxon>Spermatophyta</taxon>
        <taxon>Magnoliopsida</taxon>
        <taxon>Liliopsida</taxon>
        <taxon>Poales</taxon>
        <taxon>Poaceae</taxon>
        <taxon>PACMAD clade</taxon>
        <taxon>Panicoideae</taxon>
        <taxon>Panicodae</taxon>
        <taxon>Paniceae</taxon>
        <taxon>Panicinae</taxon>
        <taxon>Panicum</taxon>
        <taxon>Panicum sect. Panicum</taxon>
    </lineage>
</organism>
<name>A0A2T8JBQ9_9POAL</name>
<dbReference type="Proteomes" id="UP000243499">
    <property type="component" value="Chromosome 4"/>
</dbReference>
<feature type="compositionally biased region" description="Polar residues" evidence="1">
    <location>
        <begin position="264"/>
        <end position="281"/>
    </location>
</feature>
<evidence type="ECO:0000313" key="3">
    <source>
        <dbReference type="EMBL" id="PVH47362.1"/>
    </source>
</evidence>
<protein>
    <recommendedName>
        <fullName evidence="2">DUF8040 domain-containing protein</fullName>
    </recommendedName>
</protein>
<dbReference type="PANTHER" id="PTHR47906">
    <property type="entry name" value="OSJNBB0050O03.9 PROTEIN-RELATED"/>
    <property type="match status" value="1"/>
</dbReference>
<dbReference type="AlphaFoldDB" id="A0A2T8JBQ9"/>
<dbReference type="Pfam" id="PF26138">
    <property type="entry name" value="DUF8040"/>
    <property type="match status" value="1"/>
</dbReference>
<reference evidence="3" key="1">
    <citation type="submission" date="2018-04" db="EMBL/GenBank/DDBJ databases">
        <title>WGS assembly of Panicum hallii.</title>
        <authorList>
            <person name="Lovell J."/>
            <person name="Jenkins J."/>
            <person name="Lowry D."/>
            <person name="Mamidi S."/>
            <person name="Sreedasyam A."/>
            <person name="Weng X."/>
            <person name="Barry K."/>
            <person name="Bonette J."/>
            <person name="Campitelli B."/>
            <person name="Daum C."/>
            <person name="Gordon S."/>
            <person name="Gould B."/>
            <person name="Lipzen A."/>
            <person name="Macqueen A."/>
            <person name="Palacio-Mejia J."/>
            <person name="Plott C."/>
            <person name="Shakirov E."/>
            <person name="Shu S."/>
            <person name="Yoshinaga Y."/>
            <person name="Zane M."/>
            <person name="Rokhsar D."/>
            <person name="Grimwood J."/>
            <person name="Schmutz J."/>
            <person name="Juenger T."/>
        </authorList>
    </citation>
    <scope>NUCLEOTIDE SEQUENCE [LARGE SCALE GENOMIC DNA]</scope>
    <source>
        <strain evidence="3">FIL2</strain>
    </source>
</reference>
<dbReference type="InterPro" id="IPR058353">
    <property type="entry name" value="DUF8040"/>
</dbReference>
<proteinExistence type="predicted"/>
<dbReference type="Gramene" id="PVH47362">
    <property type="protein sequence ID" value="PVH47362"/>
    <property type="gene ID" value="PAHAL_4G043600"/>
</dbReference>
<feature type="region of interest" description="Disordered" evidence="1">
    <location>
        <begin position="240"/>
        <end position="282"/>
    </location>
</feature>
<accession>A0A2T8JBQ9</accession>